<dbReference type="Proteomes" id="UP000057609">
    <property type="component" value="Chromosome"/>
</dbReference>
<name>A0A0B5BEC1_9BACT</name>
<dbReference type="OrthoDB" id="5398681at2"/>
<gene>
    <name evidence="2" type="ORF">GPICK_02510</name>
</gene>
<accession>A0A0B5BEC1</accession>
<feature type="coiled-coil region" evidence="1">
    <location>
        <begin position="1"/>
        <end position="28"/>
    </location>
</feature>
<sequence>MTRLSDILAAAEERYRLLLEEASTLLRNFDTAAPEDFDEMMVRRQGIIDDIQKIDEELATLSKEPPFPAGSDDGDALGRFRATREEATRRIVEMDSLVIALARERIGRLQQEMSALGRGKTALHGYERSGREQHHKFNDTV</sequence>
<evidence type="ECO:0008006" key="4">
    <source>
        <dbReference type="Google" id="ProtNLM"/>
    </source>
</evidence>
<organism evidence="2 3">
    <name type="scientific">Geobacter pickeringii</name>
    <dbReference type="NCBI Taxonomy" id="345632"/>
    <lineage>
        <taxon>Bacteria</taxon>
        <taxon>Pseudomonadati</taxon>
        <taxon>Thermodesulfobacteriota</taxon>
        <taxon>Desulfuromonadia</taxon>
        <taxon>Geobacterales</taxon>
        <taxon>Geobacteraceae</taxon>
        <taxon>Geobacter</taxon>
    </lineage>
</organism>
<dbReference type="HOGENOM" id="CLU_151850_0_0_7"/>
<reference evidence="2 3" key="1">
    <citation type="journal article" date="2015" name="Genome Announc.">
        <title>Complete Genome of Geobacter pickeringii G13T, a Metal-Reducing Isolate from Sedimentary Kaolin Deposits.</title>
        <authorList>
            <person name="Badalamenti J.P."/>
            <person name="Bond D.R."/>
        </authorList>
    </citation>
    <scope>NUCLEOTIDE SEQUENCE [LARGE SCALE GENOMIC DNA]</scope>
    <source>
        <strain evidence="2 3">G13</strain>
    </source>
</reference>
<keyword evidence="1" id="KW-0175">Coiled coil</keyword>
<proteinExistence type="predicted"/>
<evidence type="ECO:0000256" key="1">
    <source>
        <dbReference type="SAM" id="Coils"/>
    </source>
</evidence>
<dbReference type="KEGG" id="gpi:GPICK_02510"/>
<protein>
    <recommendedName>
        <fullName evidence="4">Flagellar biosynthesis protein FlgN</fullName>
    </recommendedName>
</protein>
<dbReference type="EMBL" id="CP009788">
    <property type="protein sequence ID" value="AJE02401.1"/>
    <property type="molecule type" value="Genomic_DNA"/>
</dbReference>
<dbReference type="RefSeq" id="WP_039740242.1">
    <property type="nucleotide sequence ID" value="NZ_CP009788.1"/>
</dbReference>
<dbReference type="AlphaFoldDB" id="A0A0B5BEC1"/>
<evidence type="ECO:0000313" key="2">
    <source>
        <dbReference type="EMBL" id="AJE02401.1"/>
    </source>
</evidence>
<evidence type="ECO:0000313" key="3">
    <source>
        <dbReference type="Proteomes" id="UP000057609"/>
    </source>
</evidence>
<keyword evidence="3" id="KW-1185">Reference proteome</keyword>
<dbReference type="STRING" id="345632.GPICK_02510"/>